<keyword evidence="3" id="KW-1185">Reference proteome</keyword>
<dbReference type="PANTHER" id="PTHR46276">
    <property type="entry name" value="E3 UBIQUITIN-PROTEIN LIGASE UBR5"/>
    <property type="match status" value="1"/>
</dbReference>
<dbReference type="AlphaFoldDB" id="A0ABD1CEH6"/>
<protein>
    <submittedName>
        <fullName evidence="2">Uncharacterized protein</fullName>
    </submittedName>
</protein>
<proteinExistence type="predicted"/>
<evidence type="ECO:0000313" key="3">
    <source>
        <dbReference type="Proteomes" id="UP001562425"/>
    </source>
</evidence>
<evidence type="ECO:0000256" key="1">
    <source>
        <dbReference type="SAM" id="MobiDB-lite"/>
    </source>
</evidence>
<reference evidence="2 3" key="1">
    <citation type="submission" date="2024-05" db="EMBL/GenBank/DDBJ databases">
        <title>Culex pipiens pipiens assembly and annotation.</title>
        <authorList>
            <person name="Alout H."/>
            <person name="Durand T."/>
        </authorList>
    </citation>
    <scope>NUCLEOTIDE SEQUENCE [LARGE SCALE GENOMIC DNA]</scope>
    <source>
        <strain evidence="2">HA-2024</strain>
        <tissue evidence="2">Whole body</tissue>
    </source>
</reference>
<organism evidence="2 3">
    <name type="scientific">Culex pipiens pipiens</name>
    <name type="common">Northern house mosquito</name>
    <dbReference type="NCBI Taxonomy" id="38569"/>
    <lineage>
        <taxon>Eukaryota</taxon>
        <taxon>Metazoa</taxon>
        <taxon>Ecdysozoa</taxon>
        <taxon>Arthropoda</taxon>
        <taxon>Hexapoda</taxon>
        <taxon>Insecta</taxon>
        <taxon>Pterygota</taxon>
        <taxon>Neoptera</taxon>
        <taxon>Endopterygota</taxon>
        <taxon>Diptera</taxon>
        <taxon>Nematocera</taxon>
        <taxon>Culicoidea</taxon>
        <taxon>Culicidae</taxon>
        <taxon>Culicinae</taxon>
        <taxon>Culicini</taxon>
        <taxon>Culex</taxon>
        <taxon>Culex</taxon>
    </lineage>
</organism>
<accession>A0ABD1CEH6</accession>
<name>A0ABD1CEH6_CULPP</name>
<dbReference type="PANTHER" id="PTHR46276:SF1">
    <property type="entry name" value="E3 UBIQUITIN-PROTEIN LIGASE UBR5"/>
    <property type="match status" value="1"/>
</dbReference>
<evidence type="ECO:0000313" key="2">
    <source>
        <dbReference type="EMBL" id="KAL1374794.1"/>
    </source>
</evidence>
<dbReference type="EMBL" id="JBEHCU010013037">
    <property type="protein sequence ID" value="KAL1374794.1"/>
    <property type="molecule type" value="Genomic_DNA"/>
</dbReference>
<gene>
    <name evidence="2" type="ORF">pipiens_017887</name>
</gene>
<feature type="region of interest" description="Disordered" evidence="1">
    <location>
        <begin position="1"/>
        <end position="27"/>
    </location>
</feature>
<dbReference type="Proteomes" id="UP001562425">
    <property type="component" value="Unassembled WGS sequence"/>
</dbReference>
<comment type="caution">
    <text evidence="2">The sequence shown here is derived from an EMBL/GenBank/DDBJ whole genome shotgun (WGS) entry which is preliminary data.</text>
</comment>
<sequence length="207" mass="22983">MQKILRRWSSCGKASDDREDVWDKKSGPKEEFASGYPLQVSRFKTWPEKDKAVRFVEIASLNLEVIEDEEQWLLQDVIFVEDVRSKPIGRVSKMDCDYVAVKFPPLVRGIIPLNLNTGRQEQDSMFPTDIESLVSTSPSNVSLPCAGDCSDSVLLFELAGLPTDQVYCCGLADVAIVRGELIVAGWGDIGVSHVMGQLEGDLKSQLM</sequence>